<dbReference type="Pfam" id="PF08348">
    <property type="entry name" value="PAS_6"/>
    <property type="match status" value="1"/>
</dbReference>
<keyword evidence="4" id="KW-1185">Reference proteome</keyword>
<comment type="caution">
    <text evidence="3">The sequence shown here is derived from an EMBL/GenBank/DDBJ whole genome shotgun (WGS) entry which is preliminary data.</text>
</comment>
<dbReference type="PANTHER" id="PTHR35568:SF1">
    <property type="entry name" value="TRANSCRIPTIONAL REGULATOR DAUR"/>
    <property type="match status" value="1"/>
</dbReference>
<organism evidence="3 4">
    <name type="scientific">Peptoniphilus koenoeneniae</name>
    <dbReference type="NCBI Taxonomy" id="507751"/>
    <lineage>
        <taxon>Bacteria</taxon>
        <taxon>Bacillati</taxon>
        <taxon>Bacillota</taxon>
        <taxon>Tissierellia</taxon>
        <taxon>Tissierellales</taxon>
        <taxon>Peptoniphilaceae</taxon>
        <taxon>Peptoniphilus</taxon>
    </lineage>
</organism>
<evidence type="ECO:0000259" key="1">
    <source>
        <dbReference type="Pfam" id="PF08348"/>
    </source>
</evidence>
<sequence length="220" mass="25643">MEEYIKLVEFLGVTLGPDYEVVLYEINEDQGKIIAIYNGVISGRNIGDPLTEFTKKSLEEKIYKNMDFRPNYRGIAKGNKFLRCSTFFIKDDEENLKGIMCINFDGKRFEKVAETILGLCHPDELVNQNYFQRIDKDHLAKQSENVTISIIDYAKHIIDDVVDKYPSPENLSKKEKIQIVKELNDKKIFAIRQSLQFVAERLKISEPTIYRYLSNLNEEE</sequence>
<evidence type="ECO:0000259" key="2">
    <source>
        <dbReference type="Pfam" id="PF13309"/>
    </source>
</evidence>
<gene>
    <name evidence="3" type="ORF">J2S72_000458</name>
</gene>
<feature type="domain" description="Transcriptional regulator DauR-like HTH" evidence="2">
    <location>
        <begin position="156"/>
        <end position="213"/>
    </location>
</feature>
<dbReference type="InterPro" id="IPR039445">
    <property type="entry name" value="DauR-like_HTH"/>
</dbReference>
<dbReference type="InterPro" id="IPR039446">
    <property type="entry name" value="DauR-like"/>
</dbReference>
<dbReference type="Proteomes" id="UP001236559">
    <property type="component" value="Unassembled WGS sequence"/>
</dbReference>
<protein>
    <submittedName>
        <fullName evidence="3">Transcriptional regulator YheO</fullName>
    </submittedName>
</protein>
<dbReference type="RefSeq" id="WP_023055545.1">
    <property type="nucleotide sequence ID" value="NZ_JAUSTN010000002.1"/>
</dbReference>
<dbReference type="InterPro" id="IPR013559">
    <property type="entry name" value="YheO"/>
</dbReference>
<dbReference type="PANTHER" id="PTHR35568">
    <property type="entry name" value="TRANSCRIPTIONAL REGULATOR DAUR"/>
    <property type="match status" value="1"/>
</dbReference>
<feature type="domain" description="YheO-like" evidence="1">
    <location>
        <begin position="2"/>
        <end position="113"/>
    </location>
</feature>
<accession>A0ABU0AT81</accession>
<evidence type="ECO:0000313" key="3">
    <source>
        <dbReference type="EMBL" id="MDQ0274450.1"/>
    </source>
</evidence>
<evidence type="ECO:0000313" key="4">
    <source>
        <dbReference type="Proteomes" id="UP001236559"/>
    </source>
</evidence>
<dbReference type="Pfam" id="PF13309">
    <property type="entry name" value="HTH_22"/>
    <property type="match status" value="1"/>
</dbReference>
<proteinExistence type="predicted"/>
<dbReference type="EMBL" id="JAUSTN010000002">
    <property type="protein sequence ID" value="MDQ0274450.1"/>
    <property type="molecule type" value="Genomic_DNA"/>
</dbReference>
<reference evidence="3 4" key="1">
    <citation type="submission" date="2023-07" db="EMBL/GenBank/DDBJ databases">
        <title>Genomic Encyclopedia of Type Strains, Phase IV (KMG-IV): sequencing the most valuable type-strain genomes for metagenomic binning, comparative biology and taxonomic classification.</title>
        <authorList>
            <person name="Goeker M."/>
        </authorList>
    </citation>
    <scope>NUCLEOTIDE SEQUENCE [LARGE SCALE GENOMIC DNA]</scope>
    <source>
        <strain evidence="3 4">DSM 22616</strain>
    </source>
</reference>
<name>A0ABU0AT81_9FIRM</name>